<reference evidence="1" key="1">
    <citation type="journal article" date="2023" name="Mol. Biol. Evol.">
        <title>Third-Generation Sequencing Reveals the Adaptive Role of the Epigenome in Three Deep-Sea Polychaetes.</title>
        <authorList>
            <person name="Perez M."/>
            <person name="Aroh O."/>
            <person name="Sun Y."/>
            <person name="Lan Y."/>
            <person name="Juniper S.K."/>
            <person name="Young C.R."/>
            <person name="Angers B."/>
            <person name="Qian P.Y."/>
        </authorList>
    </citation>
    <scope>NUCLEOTIDE SEQUENCE</scope>
    <source>
        <strain evidence="1">P08H-3</strain>
    </source>
</reference>
<evidence type="ECO:0000313" key="2">
    <source>
        <dbReference type="Proteomes" id="UP001208570"/>
    </source>
</evidence>
<evidence type="ECO:0000313" key="1">
    <source>
        <dbReference type="EMBL" id="KAK2155398.1"/>
    </source>
</evidence>
<organism evidence="1 2">
    <name type="scientific">Paralvinella palmiformis</name>
    <dbReference type="NCBI Taxonomy" id="53620"/>
    <lineage>
        <taxon>Eukaryota</taxon>
        <taxon>Metazoa</taxon>
        <taxon>Spiralia</taxon>
        <taxon>Lophotrochozoa</taxon>
        <taxon>Annelida</taxon>
        <taxon>Polychaeta</taxon>
        <taxon>Sedentaria</taxon>
        <taxon>Canalipalpata</taxon>
        <taxon>Terebellida</taxon>
        <taxon>Terebelliformia</taxon>
        <taxon>Alvinellidae</taxon>
        <taxon>Paralvinella</taxon>
    </lineage>
</organism>
<proteinExistence type="predicted"/>
<sequence length="69" mass="7924">MTVVQIVFVRFWVDRKLSLKAKGLSSLEANPVTYRMPLLTMSGDIFRLSPFDNQENIIQCNAISKQNHL</sequence>
<dbReference type="Proteomes" id="UP001208570">
    <property type="component" value="Unassembled WGS sequence"/>
</dbReference>
<keyword evidence="2" id="KW-1185">Reference proteome</keyword>
<name>A0AAD9JMW0_9ANNE</name>
<dbReference type="EMBL" id="JAODUP010000241">
    <property type="protein sequence ID" value="KAK2155398.1"/>
    <property type="molecule type" value="Genomic_DNA"/>
</dbReference>
<gene>
    <name evidence="1" type="ORF">LSH36_241g02003</name>
</gene>
<protein>
    <submittedName>
        <fullName evidence="1">Uncharacterized protein</fullName>
    </submittedName>
</protein>
<dbReference type="AlphaFoldDB" id="A0AAD9JMW0"/>
<comment type="caution">
    <text evidence="1">The sequence shown here is derived from an EMBL/GenBank/DDBJ whole genome shotgun (WGS) entry which is preliminary data.</text>
</comment>
<accession>A0AAD9JMW0</accession>